<dbReference type="UniPathway" id="UPA00378"/>
<dbReference type="PANTHER" id="PTHR14624">
    <property type="entry name" value="DFG10 PROTEIN"/>
    <property type="match status" value="1"/>
</dbReference>
<dbReference type="AlphaFoldDB" id="A0A815GS31"/>
<evidence type="ECO:0000313" key="12">
    <source>
        <dbReference type="Proteomes" id="UP000663834"/>
    </source>
</evidence>
<dbReference type="GO" id="GO:0003865">
    <property type="term" value="F:3-oxo-5-alpha-steroid 4-dehydrogenase activity"/>
    <property type="evidence" value="ECO:0007669"/>
    <property type="project" value="TreeGrafter"/>
</dbReference>
<evidence type="ECO:0000256" key="3">
    <source>
        <dbReference type="ARBA" id="ARBA00022692"/>
    </source>
</evidence>
<feature type="transmembrane region" description="Helical" evidence="9">
    <location>
        <begin position="12"/>
        <end position="32"/>
    </location>
</feature>
<evidence type="ECO:0000313" key="11">
    <source>
        <dbReference type="EMBL" id="CAF1342220.1"/>
    </source>
</evidence>
<evidence type="ECO:0000256" key="8">
    <source>
        <dbReference type="ARBA" id="ARBA00049427"/>
    </source>
</evidence>
<keyword evidence="4 9" id="KW-1133">Transmembrane helix</keyword>
<feature type="transmembrane region" description="Helical" evidence="9">
    <location>
        <begin position="190"/>
        <end position="211"/>
    </location>
</feature>
<reference evidence="11" key="1">
    <citation type="submission" date="2021-02" db="EMBL/GenBank/DDBJ databases">
        <authorList>
            <person name="Nowell W R."/>
        </authorList>
    </citation>
    <scope>NUCLEOTIDE SEQUENCE</scope>
</reference>
<accession>A0A815GS31</accession>
<comment type="catalytic activity">
    <reaction evidence="8 9">
        <text>a di-trans,poly-cis-dolichal + NADP(+) = a di-trans,poly-cis-polyprenal + NADPH + H(+)</text>
        <dbReference type="Rhea" id="RHEA:80727"/>
        <dbReference type="Rhea" id="RHEA-COMP:19536"/>
        <dbReference type="Rhea" id="RHEA-COMP:19537"/>
        <dbReference type="ChEBI" id="CHEBI:15378"/>
        <dbReference type="ChEBI" id="CHEBI:57783"/>
        <dbReference type="ChEBI" id="CHEBI:58349"/>
        <dbReference type="ChEBI" id="CHEBI:231623"/>
        <dbReference type="ChEBI" id="CHEBI:231637"/>
        <dbReference type="EC" id="1.3.1.94"/>
    </reaction>
    <physiologicalReaction direction="right-to-left" evidence="8 9">
        <dbReference type="Rhea" id="RHEA:80729"/>
    </physiologicalReaction>
</comment>
<dbReference type="PANTHER" id="PTHR14624:SF0">
    <property type="entry name" value="POLYPRENOL REDUCTASE"/>
    <property type="match status" value="1"/>
</dbReference>
<keyword evidence="9" id="KW-0560">Oxidoreductase</keyword>
<evidence type="ECO:0000256" key="1">
    <source>
        <dbReference type="ARBA" id="ARBA00004127"/>
    </source>
</evidence>
<dbReference type="OrthoDB" id="5788137at2759"/>
<feature type="transmembrane region" description="Helical" evidence="9">
    <location>
        <begin position="217"/>
        <end position="235"/>
    </location>
</feature>
<dbReference type="InterPro" id="IPR001104">
    <property type="entry name" value="3-oxo-5_a-steroid_4-DH_C"/>
</dbReference>
<organism evidence="11 12">
    <name type="scientific">Rotaria magnacalcarata</name>
    <dbReference type="NCBI Taxonomy" id="392030"/>
    <lineage>
        <taxon>Eukaryota</taxon>
        <taxon>Metazoa</taxon>
        <taxon>Spiralia</taxon>
        <taxon>Gnathifera</taxon>
        <taxon>Rotifera</taxon>
        <taxon>Eurotatoria</taxon>
        <taxon>Bdelloidea</taxon>
        <taxon>Philodinida</taxon>
        <taxon>Philodinidae</taxon>
        <taxon>Rotaria</taxon>
    </lineage>
</organism>
<gene>
    <name evidence="11" type="ORF">KQP761_LOCUS6797</name>
</gene>
<dbReference type="EMBL" id="CAJNOW010002142">
    <property type="protein sequence ID" value="CAF1342220.1"/>
    <property type="molecule type" value="Genomic_DNA"/>
</dbReference>
<dbReference type="GO" id="GO:0006488">
    <property type="term" value="P:dolichol-linked oligosaccharide biosynthetic process"/>
    <property type="evidence" value="ECO:0007669"/>
    <property type="project" value="UniProtKB-UniRule"/>
</dbReference>
<evidence type="ECO:0000259" key="10">
    <source>
        <dbReference type="Pfam" id="PF02544"/>
    </source>
</evidence>
<comment type="similarity">
    <text evidence="6 9">Belongs to the steroid 5-alpha reductase family. Polyprenal reductase subfamily.</text>
</comment>
<dbReference type="PROSITE" id="PS50244">
    <property type="entry name" value="S5A_REDUCTASE"/>
    <property type="match status" value="1"/>
</dbReference>
<feature type="domain" description="3-oxo-5-alpha-steroid 4-dehydrogenase C-terminal" evidence="10">
    <location>
        <begin position="138"/>
        <end position="260"/>
    </location>
</feature>
<evidence type="ECO:0000256" key="6">
    <source>
        <dbReference type="ARBA" id="ARBA00046320"/>
    </source>
</evidence>
<evidence type="ECO:0000256" key="9">
    <source>
        <dbReference type="RuleBase" id="RU367081"/>
    </source>
</evidence>
<dbReference type="InterPro" id="IPR039698">
    <property type="entry name" value="Dfg10/SRD5A3"/>
</dbReference>
<feature type="transmembrane region" description="Helical" evidence="9">
    <location>
        <begin position="147"/>
        <end position="170"/>
    </location>
</feature>
<keyword evidence="9" id="KW-0256">Endoplasmic reticulum</keyword>
<dbReference type="GO" id="GO:0160198">
    <property type="term" value="F:polyprenal reductase activity"/>
    <property type="evidence" value="ECO:0007669"/>
    <property type="project" value="UniProtKB-EC"/>
</dbReference>
<keyword evidence="5 9" id="KW-0472">Membrane</keyword>
<proteinExistence type="inferred from homology"/>
<dbReference type="GO" id="GO:0016095">
    <property type="term" value="P:polyprenol catabolic process"/>
    <property type="evidence" value="ECO:0007669"/>
    <property type="project" value="UniProtKB-UniRule"/>
</dbReference>
<dbReference type="GO" id="GO:0102389">
    <property type="term" value="F:polyprenol reductase activity"/>
    <property type="evidence" value="ECO:0007669"/>
    <property type="project" value="UniProtKB-UniRule"/>
</dbReference>
<evidence type="ECO:0000256" key="7">
    <source>
        <dbReference type="ARBA" id="ARBA00047186"/>
    </source>
</evidence>
<comment type="caution">
    <text evidence="11">The sequence shown here is derived from an EMBL/GenBank/DDBJ whole genome shotgun (WGS) entry which is preliminary data.</text>
</comment>
<feature type="transmembrane region" description="Helical" evidence="9">
    <location>
        <begin position="66"/>
        <end position="95"/>
    </location>
</feature>
<dbReference type="GO" id="GO:0005789">
    <property type="term" value="C:endoplasmic reticulum membrane"/>
    <property type="evidence" value="ECO:0007669"/>
    <property type="project" value="UniProtKB-SubCell"/>
</dbReference>
<keyword evidence="3 9" id="KW-0812">Transmembrane</keyword>
<keyword evidence="9" id="KW-0521">NADP</keyword>
<feature type="transmembrane region" description="Helical" evidence="9">
    <location>
        <begin position="116"/>
        <end position="135"/>
    </location>
</feature>
<dbReference type="EC" id="1.3.1.94" evidence="2 9"/>
<dbReference type="Pfam" id="PF02544">
    <property type="entry name" value="Steroid_dh"/>
    <property type="match status" value="1"/>
</dbReference>
<dbReference type="Proteomes" id="UP000663834">
    <property type="component" value="Unassembled WGS sequence"/>
</dbReference>
<evidence type="ECO:0000256" key="2">
    <source>
        <dbReference type="ARBA" id="ARBA00012522"/>
    </source>
</evidence>
<evidence type="ECO:0000256" key="4">
    <source>
        <dbReference type="ARBA" id="ARBA00022989"/>
    </source>
</evidence>
<comment type="function">
    <text evidence="9">Plays a key role in early steps of protein N-linked glycosylation by being involved in the conversion of polyprenol into dolichol. Acts as a polyprenal reductase that mediates the reduction of polyprenal into dolichal in a NADP-dependent mechanism. Dolichols are required for the synthesis of dolichol-linked monosaccharides and the oligosaccharide precursor used for N-glycosylation.</text>
</comment>
<protein>
    <recommendedName>
        <fullName evidence="7 9">Polyprenal reductase</fullName>
        <ecNumber evidence="2 9">1.3.1.94</ecNumber>
    </recommendedName>
</protein>
<sequence>MNMFEWNLNLCFTFFWLSLAAGTLLLGIWLLIDTNINLPFINFIIQHLYLHGKLTDQGYIPKSYYIHFYIVGLIINIVLFISHLSYFLLFIPLILHIYRRLYECFYVHKFNSKMNFLYYFFGSIHYPCVGLTIIIDYEYSYTNINFINYFAALILFSSTSYIQYNVHFILANLKRSQNETYSIPYGHWSFDYLSCPNYIAEIFIYCSFLIASHRTSAMAALFIWVFVHQSLSALLNHRWYRRYYRELYPSERCALIPFIL</sequence>
<comment type="pathway">
    <text evidence="9">Protein modification; protein glycosylation.</text>
</comment>
<comment type="subcellular location">
    <subcellularLocation>
        <location evidence="1">Endomembrane system</location>
        <topology evidence="1">Multi-pass membrane protein</topology>
    </subcellularLocation>
    <subcellularLocation>
        <location evidence="9">Endoplasmic reticulum membrane</location>
    </subcellularLocation>
</comment>
<name>A0A815GS31_9BILA</name>
<evidence type="ECO:0000256" key="5">
    <source>
        <dbReference type="ARBA" id="ARBA00023136"/>
    </source>
</evidence>